<dbReference type="AlphaFoldDB" id="A0AAN6NPU7"/>
<dbReference type="Pfam" id="PF05630">
    <property type="entry name" value="NPP1"/>
    <property type="match status" value="1"/>
</dbReference>
<protein>
    <submittedName>
        <fullName evidence="2">Uncharacterized protein</fullName>
    </submittedName>
</protein>
<name>A0AAN6NPU7_9PEZI</name>
<proteinExistence type="predicted"/>
<evidence type="ECO:0000256" key="1">
    <source>
        <dbReference type="SAM" id="SignalP"/>
    </source>
</evidence>
<gene>
    <name evidence="2" type="ORF">QBC32DRAFT_399958</name>
</gene>
<organism evidence="2 3">
    <name type="scientific">Pseudoneurospora amorphoporcata</name>
    <dbReference type="NCBI Taxonomy" id="241081"/>
    <lineage>
        <taxon>Eukaryota</taxon>
        <taxon>Fungi</taxon>
        <taxon>Dikarya</taxon>
        <taxon>Ascomycota</taxon>
        <taxon>Pezizomycotina</taxon>
        <taxon>Sordariomycetes</taxon>
        <taxon>Sordariomycetidae</taxon>
        <taxon>Sordariales</taxon>
        <taxon>Sordariaceae</taxon>
        <taxon>Pseudoneurospora</taxon>
    </lineage>
</organism>
<comment type="caution">
    <text evidence="2">The sequence shown here is derived from an EMBL/GenBank/DDBJ whole genome shotgun (WGS) entry which is preliminary data.</text>
</comment>
<keyword evidence="3" id="KW-1185">Reference proteome</keyword>
<accession>A0AAN6NPU7</accession>
<dbReference type="Proteomes" id="UP001303222">
    <property type="component" value="Unassembled WGS sequence"/>
</dbReference>
<evidence type="ECO:0000313" key="2">
    <source>
        <dbReference type="EMBL" id="KAK3949807.1"/>
    </source>
</evidence>
<reference evidence="2" key="2">
    <citation type="submission" date="2023-06" db="EMBL/GenBank/DDBJ databases">
        <authorList>
            <consortium name="Lawrence Berkeley National Laboratory"/>
            <person name="Mondo S.J."/>
            <person name="Hensen N."/>
            <person name="Bonometti L."/>
            <person name="Westerberg I."/>
            <person name="Brannstrom I.O."/>
            <person name="Guillou S."/>
            <person name="Cros-Aarteil S."/>
            <person name="Calhoun S."/>
            <person name="Haridas S."/>
            <person name="Kuo A."/>
            <person name="Pangilinan J."/>
            <person name="Riley R."/>
            <person name="Labutti K."/>
            <person name="Andreopoulos B."/>
            <person name="Lipzen A."/>
            <person name="Chen C."/>
            <person name="Yanf M."/>
            <person name="Daum C."/>
            <person name="Ng V."/>
            <person name="Clum A."/>
            <person name="Steindorff A."/>
            <person name="Ohm R."/>
            <person name="Martin F."/>
            <person name="Silar P."/>
            <person name="Natvig D."/>
            <person name="Lalanne C."/>
            <person name="Gautier V."/>
            <person name="Ament-Velasquez S.L."/>
            <person name="Kruys A."/>
            <person name="Hutchinson M.I."/>
            <person name="Powell A.J."/>
            <person name="Barry K."/>
            <person name="Miller A.N."/>
            <person name="Grigoriev I.V."/>
            <person name="Debuchy R."/>
            <person name="Gladieux P."/>
            <person name="Thoren M.H."/>
            <person name="Johannesson H."/>
        </authorList>
    </citation>
    <scope>NUCLEOTIDE SEQUENCE</scope>
    <source>
        <strain evidence="2">CBS 626.80</strain>
    </source>
</reference>
<keyword evidence="1" id="KW-0732">Signal</keyword>
<feature type="signal peptide" evidence="1">
    <location>
        <begin position="1"/>
        <end position="21"/>
    </location>
</feature>
<dbReference type="EMBL" id="MU859200">
    <property type="protein sequence ID" value="KAK3949807.1"/>
    <property type="molecule type" value="Genomic_DNA"/>
</dbReference>
<sequence>MRLQPLSNLLAGLNLLASTLTATTPEFAAEQMKSSLYGDGIDLAAAGAPMWFFGETQGHYPCYPTSAVNSEGNQTPPAELCNFPDTGCNCREPWTTAGQLDPSFPVYFSMKECDSEEVQVAYNLFYEKDGFSPEGLFGHAYDWEYVVVVWKKTTHGENGSSSWSPTHETTDKPKVYVSWGKHAHYAEPMTNRTTLLQEMIENAYRGEDWWYYPREDDLIRADRSTNIGKLIESFDWGKAVGNPAVVHDRLCTNLTAEQ</sequence>
<feature type="chain" id="PRO_5043015459" evidence="1">
    <location>
        <begin position="22"/>
        <end position="258"/>
    </location>
</feature>
<dbReference type="InterPro" id="IPR008701">
    <property type="entry name" value="NPP1"/>
</dbReference>
<evidence type="ECO:0000313" key="3">
    <source>
        <dbReference type="Proteomes" id="UP001303222"/>
    </source>
</evidence>
<reference evidence="2" key="1">
    <citation type="journal article" date="2023" name="Mol. Phylogenet. Evol.">
        <title>Genome-scale phylogeny and comparative genomics of the fungal order Sordariales.</title>
        <authorList>
            <person name="Hensen N."/>
            <person name="Bonometti L."/>
            <person name="Westerberg I."/>
            <person name="Brannstrom I.O."/>
            <person name="Guillou S."/>
            <person name="Cros-Aarteil S."/>
            <person name="Calhoun S."/>
            <person name="Haridas S."/>
            <person name="Kuo A."/>
            <person name="Mondo S."/>
            <person name="Pangilinan J."/>
            <person name="Riley R."/>
            <person name="LaButti K."/>
            <person name="Andreopoulos B."/>
            <person name="Lipzen A."/>
            <person name="Chen C."/>
            <person name="Yan M."/>
            <person name="Daum C."/>
            <person name="Ng V."/>
            <person name="Clum A."/>
            <person name="Steindorff A."/>
            <person name="Ohm R.A."/>
            <person name="Martin F."/>
            <person name="Silar P."/>
            <person name="Natvig D.O."/>
            <person name="Lalanne C."/>
            <person name="Gautier V."/>
            <person name="Ament-Velasquez S.L."/>
            <person name="Kruys A."/>
            <person name="Hutchinson M.I."/>
            <person name="Powell A.J."/>
            <person name="Barry K."/>
            <person name="Miller A.N."/>
            <person name="Grigoriev I.V."/>
            <person name="Debuchy R."/>
            <person name="Gladieux P."/>
            <person name="Hiltunen Thoren M."/>
            <person name="Johannesson H."/>
        </authorList>
    </citation>
    <scope>NUCLEOTIDE SEQUENCE</scope>
    <source>
        <strain evidence="2">CBS 626.80</strain>
    </source>
</reference>